<dbReference type="InterPro" id="IPR000515">
    <property type="entry name" value="MetI-like"/>
</dbReference>
<keyword evidence="10" id="KW-1185">Reference proteome</keyword>
<feature type="transmembrane region" description="Helical" evidence="7">
    <location>
        <begin position="220"/>
        <end position="243"/>
    </location>
</feature>
<feature type="transmembrane region" description="Helical" evidence="7">
    <location>
        <begin position="94"/>
        <end position="112"/>
    </location>
</feature>
<dbReference type="Gene3D" id="1.10.3720.10">
    <property type="entry name" value="MetI-like"/>
    <property type="match status" value="1"/>
</dbReference>
<feature type="transmembrane region" description="Helical" evidence="7">
    <location>
        <begin position="179"/>
        <end position="200"/>
    </location>
</feature>
<evidence type="ECO:0000313" key="9">
    <source>
        <dbReference type="EMBL" id="UQA90698.1"/>
    </source>
</evidence>
<protein>
    <submittedName>
        <fullName evidence="9">ABC transporter permease</fullName>
    </submittedName>
</protein>
<evidence type="ECO:0000259" key="8">
    <source>
        <dbReference type="PROSITE" id="PS50928"/>
    </source>
</evidence>
<dbReference type="SUPFAM" id="SSF161098">
    <property type="entry name" value="MetI-like"/>
    <property type="match status" value="1"/>
</dbReference>
<dbReference type="InterPro" id="IPR050366">
    <property type="entry name" value="BP-dependent_transpt_permease"/>
</dbReference>
<keyword evidence="5 7" id="KW-1133">Transmembrane helix</keyword>
<evidence type="ECO:0000256" key="2">
    <source>
        <dbReference type="ARBA" id="ARBA00022448"/>
    </source>
</evidence>
<name>A0ABY4LZ03_9ACTN</name>
<dbReference type="Pfam" id="PF00528">
    <property type="entry name" value="BPD_transp_1"/>
    <property type="match status" value="1"/>
</dbReference>
<comment type="subcellular location">
    <subcellularLocation>
        <location evidence="1 7">Cell membrane</location>
        <topology evidence="1 7">Multi-pass membrane protein</topology>
    </subcellularLocation>
</comment>
<sequence>MTCTVLGVAALGPLLAPYGGTEPVGGAFAAPQAGMWLGTDHLGRDVLSRVLTGGTSMLLLSAAALSLAYLIGGGLGLIAALGRGLLDAVLIRPLDVLIALPPFLVLAVLATGTGRGTLVVIVAAAVANIPSVARVVRAAAWEVSVRGWVEAAVARGERRVTIARREVLPHIATPLLADIGVRATAVIGLVGTANFLGLGLQPPLADWALMIAENRSGLMLQPWAVLVPAGCIAVLAIGINVTADAVVHARSRHA</sequence>
<evidence type="ECO:0000256" key="7">
    <source>
        <dbReference type="RuleBase" id="RU363032"/>
    </source>
</evidence>
<reference evidence="9" key="1">
    <citation type="submission" date="2021-10" db="EMBL/GenBank/DDBJ databases">
        <title>Streptomyces nigrumlapis sp.nov.,an antimicrobial producing actinobacterium isolated from Black Gobi rocks.</title>
        <authorList>
            <person name="Wen Y."/>
            <person name="Zhang W."/>
            <person name="Liu X.G."/>
        </authorList>
    </citation>
    <scope>NUCLEOTIDE SEQUENCE</scope>
    <source>
        <strain evidence="9">ST13-2-2</strain>
    </source>
</reference>
<feature type="transmembrane region" description="Helical" evidence="7">
    <location>
        <begin position="118"/>
        <end position="136"/>
    </location>
</feature>
<dbReference type="InterPro" id="IPR035906">
    <property type="entry name" value="MetI-like_sf"/>
</dbReference>
<dbReference type="RefSeq" id="WP_248861461.1">
    <property type="nucleotide sequence ID" value="NZ_CP086322.1"/>
</dbReference>
<dbReference type="PANTHER" id="PTHR43386:SF25">
    <property type="entry name" value="PEPTIDE ABC TRANSPORTER PERMEASE PROTEIN"/>
    <property type="match status" value="1"/>
</dbReference>
<feature type="transmembrane region" description="Helical" evidence="7">
    <location>
        <begin position="57"/>
        <end position="82"/>
    </location>
</feature>
<evidence type="ECO:0000256" key="1">
    <source>
        <dbReference type="ARBA" id="ARBA00004651"/>
    </source>
</evidence>
<evidence type="ECO:0000256" key="6">
    <source>
        <dbReference type="ARBA" id="ARBA00023136"/>
    </source>
</evidence>
<proteinExistence type="inferred from homology"/>
<comment type="similarity">
    <text evidence="7">Belongs to the binding-protein-dependent transport system permease family.</text>
</comment>
<keyword evidence="6 7" id="KW-0472">Membrane</keyword>
<keyword evidence="4 7" id="KW-0812">Transmembrane</keyword>
<keyword evidence="2 7" id="KW-0813">Transport</keyword>
<dbReference type="Proteomes" id="UP000830115">
    <property type="component" value="Chromosome"/>
</dbReference>
<gene>
    <name evidence="9" type="ORF">K9S39_01240</name>
</gene>
<dbReference type="CDD" id="cd06261">
    <property type="entry name" value="TM_PBP2"/>
    <property type="match status" value="1"/>
</dbReference>
<accession>A0ABY4LZ03</accession>
<feature type="domain" description="ABC transmembrane type-1" evidence="8">
    <location>
        <begin position="54"/>
        <end position="243"/>
    </location>
</feature>
<evidence type="ECO:0000256" key="3">
    <source>
        <dbReference type="ARBA" id="ARBA00022475"/>
    </source>
</evidence>
<dbReference type="EMBL" id="CP086322">
    <property type="protein sequence ID" value="UQA90698.1"/>
    <property type="molecule type" value="Genomic_DNA"/>
</dbReference>
<organism evidence="9 10">
    <name type="scientific">Streptomyces halobius</name>
    <dbReference type="NCBI Taxonomy" id="2879846"/>
    <lineage>
        <taxon>Bacteria</taxon>
        <taxon>Bacillati</taxon>
        <taxon>Actinomycetota</taxon>
        <taxon>Actinomycetes</taxon>
        <taxon>Kitasatosporales</taxon>
        <taxon>Streptomycetaceae</taxon>
        <taxon>Streptomyces</taxon>
    </lineage>
</organism>
<evidence type="ECO:0000313" key="10">
    <source>
        <dbReference type="Proteomes" id="UP000830115"/>
    </source>
</evidence>
<keyword evidence="3" id="KW-1003">Cell membrane</keyword>
<evidence type="ECO:0000256" key="4">
    <source>
        <dbReference type="ARBA" id="ARBA00022692"/>
    </source>
</evidence>
<evidence type="ECO:0000256" key="5">
    <source>
        <dbReference type="ARBA" id="ARBA00022989"/>
    </source>
</evidence>
<dbReference type="PROSITE" id="PS50928">
    <property type="entry name" value="ABC_TM1"/>
    <property type="match status" value="1"/>
</dbReference>
<dbReference type="PANTHER" id="PTHR43386">
    <property type="entry name" value="OLIGOPEPTIDE TRANSPORT SYSTEM PERMEASE PROTEIN APPC"/>
    <property type="match status" value="1"/>
</dbReference>